<dbReference type="InterPro" id="IPR022418">
    <property type="entry name" value="Porphobilinogen_deaminase_C"/>
</dbReference>
<dbReference type="EC" id="2.5.1.61" evidence="8"/>
<dbReference type="PROSITE" id="PS00533">
    <property type="entry name" value="PORPHOBILINOGEN_DEAM"/>
    <property type="match status" value="1"/>
</dbReference>
<evidence type="ECO:0000259" key="9">
    <source>
        <dbReference type="Pfam" id="PF01379"/>
    </source>
</evidence>
<dbReference type="PRINTS" id="PR00151">
    <property type="entry name" value="PORPHBDMNASE"/>
</dbReference>
<evidence type="ECO:0000256" key="1">
    <source>
        <dbReference type="ARBA" id="ARBA00002869"/>
    </source>
</evidence>
<dbReference type="AlphaFoldDB" id="A0A2W5MY34"/>
<protein>
    <recommendedName>
        <fullName evidence="8">Porphobilinogen deaminase</fullName>
        <shortName evidence="8">PBG</shortName>
        <ecNumber evidence="8">2.5.1.61</ecNumber>
    </recommendedName>
    <alternativeName>
        <fullName evidence="8">Hydroxymethylbilane synthase</fullName>
        <shortName evidence="8">HMBS</shortName>
    </alternativeName>
    <alternativeName>
        <fullName evidence="8">Pre-uroporphyrinogen synthase</fullName>
    </alternativeName>
</protein>
<accession>A0A2W5MY34</accession>
<evidence type="ECO:0000256" key="2">
    <source>
        <dbReference type="ARBA" id="ARBA00004735"/>
    </source>
</evidence>
<reference evidence="11 12" key="1">
    <citation type="submission" date="2017-08" db="EMBL/GenBank/DDBJ databases">
        <title>Infants hospitalized years apart are colonized by the same room-sourced microbial strains.</title>
        <authorList>
            <person name="Brooks B."/>
            <person name="Olm M.R."/>
            <person name="Firek B.A."/>
            <person name="Baker R."/>
            <person name="Thomas B.C."/>
            <person name="Morowitz M.J."/>
            <person name="Banfield J.F."/>
        </authorList>
    </citation>
    <scope>NUCLEOTIDE SEQUENCE [LARGE SCALE GENOMIC DNA]</scope>
    <source>
        <strain evidence="11">S2_005_002_R2_29</strain>
    </source>
</reference>
<comment type="caution">
    <text evidence="11">The sequence shown here is derived from an EMBL/GenBank/DDBJ whole genome shotgun (WGS) entry which is preliminary data.</text>
</comment>
<dbReference type="GO" id="GO:0004418">
    <property type="term" value="F:hydroxymethylbilane synthase activity"/>
    <property type="evidence" value="ECO:0007669"/>
    <property type="project" value="UniProtKB-UniRule"/>
</dbReference>
<evidence type="ECO:0000256" key="3">
    <source>
        <dbReference type="ARBA" id="ARBA00005638"/>
    </source>
</evidence>
<dbReference type="NCBIfam" id="TIGR00212">
    <property type="entry name" value="hemC"/>
    <property type="match status" value="1"/>
</dbReference>
<dbReference type="InterPro" id="IPR022417">
    <property type="entry name" value="Porphobilin_deaminase_N"/>
</dbReference>
<name>A0A2W5MY34_9BACT</name>
<feature type="modified residue" description="S-(dipyrrolylmethanemethyl)cysteine" evidence="8">
    <location>
        <position position="246"/>
    </location>
</feature>
<dbReference type="GO" id="GO:0005737">
    <property type="term" value="C:cytoplasm"/>
    <property type="evidence" value="ECO:0007669"/>
    <property type="project" value="UniProtKB-UniRule"/>
</dbReference>
<dbReference type="SUPFAM" id="SSF54782">
    <property type="entry name" value="Porphobilinogen deaminase (hydroxymethylbilane synthase), C-terminal domain"/>
    <property type="match status" value="1"/>
</dbReference>
<comment type="similarity">
    <text evidence="3 8">Belongs to the HMBS family.</text>
</comment>
<comment type="cofactor">
    <cofactor evidence="8">
        <name>dipyrromethane</name>
        <dbReference type="ChEBI" id="CHEBI:60342"/>
    </cofactor>
    <text evidence="8">Binds 1 dipyrromethane group covalently.</text>
</comment>
<keyword evidence="5 8" id="KW-0808">Transferase</keyword>
<comment type="miscellaneous">
    <text evidence="8">The porphobilinogen subunits are added to the dipyrromethane group.</text>
</comment>
<sequence>MTTGALRIGTRGSPLALVQTAMVEARLREAHPDLIIERVIIKTSGDWKPSDGETRLSEVDGGKGMFAHEIERAMLAGEIDCGVHSMKDMASFLPEGLALDHVLERSDPRDAFICSDFSSLKDLPHGAVVGTCSLRRQAFLLQQRPDLKIEPIRGNVQTRLDKLNAGQYAATLLAMAGLKRLGLAGDYIHALSIDDMLPACGQAIVAIETRSDDRKTRSIFDPIHHAETGFCAKIERAALQVLDGSCHTPIGAHARMEGGKMRFDLIVSSGDGTRVYKDSDIAIITNDKEAEDFGRKIAQRLKPSVPADIFS</sequence>
<feature type="domain" description="Porphobilinogen deaminase C-terminal" evidence="10">
    <location>
        <begin position="230"/>
        <end position="302"/>
    </location>
</feature>
<comment type="subunit">
    <text evidence="4 8">Monomer.</text>
</comment>
<organism evidence="11 12">
    <name type="scientific">Micavibrio aeruginosavorus</name>
    <dbReference type="NCBI Taxonomy" id="349221"/>
    <lineage>
        <taxon>Bacteria</taxon>
        <taxon>Pseudomonadati</taxon>
        <taxon>Bdellovibrionota</taxon>
        <taxon>Bdellovibrionia</taxon>
        <taxon>Bdellovibrionales</taxon>
        <taxon>Pseudobdellovibrionaceae</taxon>
        <taxon>Micavibrio</taxon>
    </lineage>
</organism>
<dbReference type="InterPro" id="IPR036803">
    <property type="entry name" value="Porphobilinogen_deaminase_C_sf"/>
</dbReference>
<evidence type="ECO:0000256" key="5">
    <source>
        <dbReference type="ARBA" id="ARBA00022679"/>
    </source>
</evidence>
<dbReference type="SUPFAM" id="SSF53850">
    <property type="entry name" value="Periplasmic binding protein-like II"/>
    <property type="match status" value="1"/>
</dbReference>
<dbReference type="PIRSF" id="PIRSF001438">
    <property type="entry name" value="4pyrrol_synth_OHMeBilane_synth"/>
    <property type="match status" value="1"/>
</dbReference>
<gene>
    <name evidence="8" type="primary">hemC</name>
    <name evidence="11" type="ORF">DI551_07890</name>
</gene>
<dbReference type="FunFam" id="3.40.190.10:FF:000005">
    <property type="entry name" value="Porphobilinogen deaminase"/>
    <property type="match status" value="1"/>
</dbReference>
<dbReference type="HAMAP" id="MF_00260">
    <property type="entry name" value="Porphobil_deam"/>
    <property type="match status" value="1"/>
</dbReference>
<comment type="pathway">
    <text evidence="2">Porphyrin-containing compound metabolism; protoporphyrin-IX biosynthesis; coproporphyrinogen-III from 5-aminolevulinate: step 2/4.</text>
</comment>
<dbReference type="Gene3D" id="3.30.160.40">
    <property type="entry name" value="Porphobilinogen deaminase, C-terminal domain"/>
    <property type="match status" value="1"/>
</dbReference>
<comment type="catalytic activity">
    <reaction evidence="7 8">
        <text>4 porphobilinogen + H2O = hydroxymethylbilane + 4 NH4(+)</text>
        <dbReference type="Rhea" id="RHEA:13185"/>
        <dbReference type="ChEBI" id="CHEBI:15377"/>
        <dbReference type="ChEBI" id="CHEBI:28938"/>
        <dbReference type="ChEBI" id="CHEBI:57845"/>
        <dbReference type="ChEBI" id="CHEBI:58126"/>
        <dbReference type="EC" id="2.5.1.61"/>
    </reaction>
</comment>
<dbReference type="InterPro" id="IPR000860">
    <property type="entry name" value="HemC"/>
</dbReference>
<dbReference type="EMBL" id="QFQB01000056">
    <property type="protein sequence ID" value="PZQ45258.1"/>
    <property type="molecule type" value="Genomic_DNA"/>
</dbReference>
<evidence type="ECO:0000313" key="11">
    <source>
        <dbReference type="EMBL" id="PZQ45258.1"/>
    </source>
</evidence>
<dbReference type="PANTHER" id="PTHR11557:SF0">
    <property type="entry name" value="PORPHOBILINOGEN DEAMINASE"/>
    <property type="match status" value="1"/>
</dbReference>
<dbReference type="UniPathway" id="UPA00251">
    <property type="reaction ID" value="UER00319"/>
</dbReference>
<dbReference type="Proteomes" id="UP000249417">
    <property type="component" value="Unassembled WGS sequence"/>
</dbReference>
<evidence type="ECO:0000256" key="6">
    <source>
        <dbReference type="ARBA" id="ARBA00023244"/>
    </source>
</evidence>
<evidence type="ECO:0000256" key="8">
    <source>
        <dbReference type="HAMAP-Rule" id="MF_00260"/>
    </source>
</evidence>
<evidence type="ECO:0000313" key="12">
    <source>
        <dbReference type="Proteomes" id="UP000249417"/>
    </source>
</evidence>
<comment type="function">
    <text evidence="1 8">Tetrapolymerization of the monopyrrole PBG into the hydroxymethylbilane pre-uroporphyrinogen in several discrete steps.</text>
</comment>
<evidence type="ECO:0000259" key="10">
    <source>
        <dbReference type="Pfam" id="PF03900"/>
    </source>
</evidence>
<keyword evidence="6 8" id="KW-0627">Porphyrin biosynthesis</keyword>
<evidence type="ECO:0000256" key="7">
    <source>
        <dbReference type="ARBA" id="ARBA00048169"/>
    </source>
</evidence>
<feature type="domain" description="Porphobilinogen deaminase N-terminal" evidence="9">
    <location>
        <begin position="6"/>
        <end position="217"/>
    </location>
</feature>
<evidence type="ECO:0000256" key="4">
    <source>
        <dbReference type="ARBA" id="ARBA00011245"/>
    </source>
</evidence>
<dbReference type="GO" id="GO:0006782">
    <property type="term" value="P:protoporphyrinogen IX biosynthetic process"/>
    <property type="evidence" value="ECO:0007669"/>
    <property type="project" value="UniProtKB-UniRule"/>
</dbReference>
<proteinExistence type="inferred from homology"/>
<dbReference type="PANTHER" id="PTHR11557">
    <property type="entry name" value="PORPHOBILINOGEN DEAMINASE"/>
    <property type="match status" value="1"/>
</dbReference>
<dbReference type="InterPro" id="IPR022419">
    <property type="entry name" value="Porphobilin_deaminase_cofac_BS"/>
</dbReference>
<dbReference type="Pfam" id="PF01379">
    <property type="entry name" value="Porphobil_deam"/>
    <property type="match status" value="1"/>
</dbReference>
<dbReference type="Gene3D" id="3.40.190.10">
    <property type="entry name" value="Periplasmic binding protein-like II"/>
    <property type="match status" value="2"/>
</dbReference>
<dbReference type="Pfam" id="PF03900">
    <property type="entry name" value="Porphobil_deamC"/>
    <property type="match status" value="1"/>
</dbReference>